<protein>
    <recommendedName>
        <fullName evidence="2">Retrotransposon gag domain-containing protein</fullName>
    </recommendedName>
</protein>
<dbReference type="Proteomes" id="UP001497512">
    <property type="component" value="Chromosome 2"/>
</dbReference>
<feature type="domain" description="Retrotransposon gag" evidence="2">
    <location>
        <begin position="99"/>
        <end position="171"/>
    </location>
</feature>
<organism evidence="3 4">
    <name type="scientific">Sphagnum troendelagicum</name>
    <dbReference type="NCBI Taxonomy" id="128251"/>
    <lineage>
        <taxon>Eukaryota</taxon>
        <taxon>Viridiplantae</taxon>
        <taxon>Streptophyta</taxon>
        <taxon>Embryophyta</taxon>
        <taxon>Bryophyta</taxon>
        <taxon>Sphagnophytina</taxon>
        <taxon>Sphagnopsida</taxon>
        <taxon>Sphagnales</taxon>
        <taxon>Sphagnaceae</taxon>
        <taxon>Sphagnum</taxon>
    </lineage>
</organism>
<dbReference type="InterPro" id="IPR005162">
    <property type="entry name" value="Retrotrans_gag_dom"/>
</dbReference>
<name>A0ABP0U7I4_9BRYO</name>
<proteinExistence type="predicted"/>
<gene>
    <name evidence="3" type="ORF">CSSPTR1EN2_LOCUS12460</name>
</gene>
<evidence type="ECO:0000256" key="1">
    <source>
        <dbReference type="SAM" id="MobiDB-lite"/>
    </source>
</evidence>
<feature type="region of interest" description="Disordered" evidence="1">
    <location>
        <begin position="342"/>
        <end position="364"/>
    </location>
</feature>
<dbReference type="InterPro" id="IPR021109">
    <property type="entry name" value="Peptidase_aspartic_dom_sf"/>
</dbReference>
<evidence type="ECO:0000313" key="3">
    <source>
        <dbReference type="EMBL" id="CAK9214895.1"/>
    </source>
</evidence>
<evidence type="ECO:0000259" key="2">
    <source>
        <dbReference type="Pfam" id="PF03732"/>
    </source>
</evidence>
<dbReference type="Pfam" id="PF03732">
    <property type="entry name" value="Retrotrans_gag"/>
    <property type="match status" value="1"/>
</dbReference>
<sequence length="443" mass="50009">MQQIVNVQQQATSTAQQLATGVLQANQPMPVATPAKFKLPDPKPFSGKISETIHFLESVDTKFSAEAALYNSEEQKILSVQAWTTRATFELVRHTIKQASSTNTPLIWTALRQRLLEVFPPEDESKTSRRKMEKLRQTESCTHYVADFVQLQVATKYPEDVLIEKFEQGLKDKVLKALVGWKTRKTLMEYQNHAVVVDNALSLLYRLLHASLNHASPETRTPDSPRTHQVLNPDGTPFSELTLQETEPLIMKIGTHVEQATFRILPSKHDVVLPLKWLETHDPDILWREHQVHFTSETCRKHCLVAEQDAVRLCPETFEPLETPEHSEHPEHLDAEHVHGDTIVSSPSQHPRSIGPANPSDLEENAISTGNEQLTSDAELANNSTESRTTSQPGRQETLLPEILNPEFMKLLDNPDLQVASLTELKMLLDDECDQDKTNLTST</sequence>
<dbReference type="PANTHER" id="PTHR15503">
    <property type="entry name" value="LDOC1 RELATED"/>
    <property type="match status" value="1"/>
</dbReference>
<evidence type="ECO:0000313" key="4">
    <source>
        <dbReference type="Proteomes" id="UP001497512"/>
    </source>
</evidence>
<accession>A0ABP0U7I4</accession>
<keyword evidence="4" id="KW-1185">Reference proteome</keyword>
<dbReference type="Gene3D" id="2.40.70.10">
    <property type="entry name" value="Acid Proteases"/>
    <property type="match status" value="1"/>
</dbReference>
<feature type="region of interest" description="Disordered" evidence="1">
    <location>
        <begin position="215"/>
        <end position="235"/>
    </location>
</feature>
<dbReference type="InterPro" id="IPR032567">
    <property type="entry name" value="RTL1-rel"/>
</dbReference>
<reference evidence="3" key="1">
    <citation type="submission" date="2024-02" db="EMBL/GenBank/DDBJ databases">
        <authorList>
            <consortium name="ELIXIR-Norway"/>
            <consortium name="Elixir Norway"/>
        </authorList>
    </citation>
    <scope>NUCLEOTIDE SEQUENCE</scope>
</reference>
<dbReference type="PANTHER" id="PTHR15503:SF22">
    <property type="entry name" value="TRANSPOSON TY3-I GAG POLYPROTEIN"/>
    <property type="match status" value="1"/>
</dbReference>
<dbReference type="EMBL" id="OZ019894">
    <property type="protein sequence ID" value="CAK9214895.1"/>
    <property type="molecule type" value="Genomic_DNA"/>
</dbReference>